<dbReference type="Proteomes" id="UP000245942">
    <property type="component" value="Unassembled WGS sequence"/>
</dbReference>
<dbReference type="AlphaFoldDB" id="A0A316UEQ7"/>
<reference evidence="2 3" key="1">
    <citation type="journal article" date="2018" name="Mol. Biol. Evol.">
        <title>Broad Genomic Sampling Reveals a Smut Pathogenic Ancestry of the Fungal Clade Ustilaginomycotina.</title>
        <authorList>
            <person name="Kijpornyongpan T."/>
            <person name="Mondo S.J."/>
            <person name="Barry K."/>
            <person name="Sandor L."/>
            <person name="Lee J."/>
            <person name="Lipzen A."/>
            <person name="Pangilinan J."/>
            <person name="LaButti K."/>
            <person name="Hainaut M."/>
            <person name="Henrissat B."/>
            <person name="Grigoriev I.V."/>
            <person name="Spatafora J.W."/>
            <person name="Aime M.C."/>
        </authorList>
    </citation>
    <scope>NUCLEOTIDE SEQUENCE [LARGE SCALE GENOMIC DNA]</scope>
    <source>
        <strain evidence="2 3">MCA 4718</strain>
    </source>
</reference>
<dbReference type="EMBL" id="KZ819321">
    <property type="protein sequence ID" value="PWN23702.1"/>
    <property type="molecule type" value="Genomic_DNA"/>
</dbReference>
<protein>
    <submittedName>
        <fullName evidence="2">Uncharacterized protein</fullName>
    </submittedName>
</protein>
<dbReference type="GeneID" id="37017266"/>
<keyword evidence="3" id="KW-1185">Reference proteome</keyword>
<feature type="compositionally biased region" description="Basic and acidic residues" evidence="1">
    <location>
        <begin position="79"/>
        <end position="89"/>
    </location>
</feature>
<dbReference type="RefSeq" id="XP_025350862.1">
    <property type="nucleotide sequence ID" value="XM_025495532.1"/>
</dbReference>
<sequence length="101" mass="11042">MVGQHIVTETVRRLVMPSISRLTHSELLLLVSTLLWCLCSIRVRVALDHSDGAVLDVYETCNDCESRNATVTTGRSLKLQKDEGSKEGGGEEDERGNEVGG</sequence>
<proteinExistence type="predicted"/>
<name>A0A316UEQ7_9BASI</name>
<accession>A0A316UEQ7</accession>
<feature type="region of interest" description="Disordered" evidence="1">
    <location>
        <begin position="75"/>
        <end position="101"/>
    </location>
</feature>
<gene>
    <name evidence="2" type="ORF">BCV69DRAFT_7898</name>
</gene>
<evidence type="ECO:0000256" key="1">
    <source>
        <dbReference type="SAM" id="MobiDB-lite"/>
    </source>
</evidence>
<organism evidence="2 3">
    <name type="scientific">Pseudomicrostroma glucosiphilum</name>
    <dbReference type="NCBI Taxonomy" id="1684307"/>
    <lineage>
        <taxon>Eukaryota</taxon>
        <taxon>Fungi</taxon>
        <taxon>Dikarya</taxon>
        <taxon>Basidiomycota</taxon>
        <taxon>Ustilaginomycotina</taxon>
        <taxon>Exobasidiomycetes</taxon>
        <taxon>Microstromatales</taxon>
        <taxon>Microstromatales incertae sedis</taxon>
        <taxon>Pseudomicrostroma</taxon>
    </lineage>
</organism>
<evidence type="ECO:0000313" key="3">
    <source>
        <dbReference type="Proteomes" id="UP000245942"/>
    </source>
</evidence>
<evidence type="ECO:0000313" key="2">
    <source>
        <dbReference type="EMBL" id="PWN23702.1"/>
    </source>
</evidence>